<dbReference type="InterPro" id="IPR010987">
    <property type="entry name" value="Glutathione-S-Trfase_C-like"/>
</dbReference>
<dbReference type="SUPFAM" id="SSF52833">
    <property type="entry name" value="Thioredoxin-like"/>
    <property type="match status" value="1"/>
</dbReference>
<dbReference type="PROSITE" id="PS50405">
    <property type="entry name" value="GST_CTER"/>
    <property type="match status" value="1"/>
</dbReference>
<feature type="domain" description="GST C-terminal" evidence="3">
    <location>
        <begin position="86"/>
        <end position="240"/>
    </location>
</feature>
<dbReference type="InterPro" id="IPR004046">
    <property type="entry name" value="GST_C"/>
</dbReference>
<feature type="domain" description="GST N-terminal" evidence="2">
    <location>
        <begin position="1"/>
        <end position="81"/>
    </location>
</feature>
<dbReference type="AlphaFoldDB" id="A0A6I4SUX8"/>
<evidence type="ECO:0000259" key="3">
    <source>
        <dbReference type="PROSITE" id="PS50405"/>
    </source>
</evidence>
<dbReference type="Pfam" id="PF02798">
    <property type="entry name" value="GST_N"/>
    <property type="match status" value="1"/>
</dbReference>
<evidence type="ECO:0000313" key="5">
    <source>
        <dbReference type="Proteomes" id="UP000433652"/>
    </source>
</evidence>
<dbReference type="Gene3D" id="1.20.1050.10">
    <property type="match status" value="1"/>
</dbReference>
<sequence length="240" mass="26763">MLTLYHFGPVANSLTPLLCLLEKGADFENRVLDSSRWEHHDPAFRAVNPEGMVPVLVHDGLIVRESTVINEYLEDILPDPPLRPSDPWRRAEMRVLTKYVDEYFCPALTVLGAHGAAPSASKIDKAVMAQRLAKMPNEEVRLKWAKISETGFSEAELADARRRLDNCIARLDTLLDDGREWLMGADYTLADIKWYSMASALPRVLPEACNADAAPAITAWLARMAERPAVAALPGYAPRR</sequence>
<dbReference type="Pfam" id="PF00043">
    <property type="entry name" value="GST_C"/>
    <property type="match status" value="1"/>
</dbReference>
<dbReference type="SFLD" id="SFLDS00019">
    <property type="entry name" value="Glutathione_Transferase_(cytos"/>
    <property type="match status" value="1"/>
</dbReference>
<dbReference type="InterPro" id="IPR036282">
    <property type="entry name" value="Glutathione-S-Trfase_C_sf"/>
</dbReference>
<dbReference type="SFLD" id="SFLDG00358">
    <property type="entry name" value="Main_(cytGST)"/>
    <property type="match status" value="1"/>
</dbReference>
<reference evidence="4 5" key="1">
    <citation type="submission" date="2019-12" db="EMBL/GenBank/DDBJ databases">
        <title>Genomic-based taxomic classification of the family Erythrobacteraceae.</title>
        <authorList>
            <person name="Xu L."/>
        </authorList>
    </citation>
    <scope>NUCLEOTIDE SEQUENCE [LARGE SCALE GENOMIC DNA]</scope>
    <source>
        <strain evidence="4 5">MCCC 1K01500</strain>
    </source>
</reference>
<accession>A0A6I4SUX8</accession>
<dbReference type="PANTHER" id="PTHR44051:SF8">
    <property type="entry name" value="GLUTATHIONE S-TRANSFERASE GSTA"/>
    <property type="match status" value="1"/>
</dbReference>
<dbReference type="OrthoDB" id="9810080at2"/>
<keyword evidence="4" id="KW-0808">Transferase</keyword>
<name>A0A6I4SUX8_9SPHN</name>
<dbReference type="Gene3D" id="3.40.30.10">
    <property type="entry name" value="Glutaredoxin"/>
    <property type="match status" value="1"/>
</dbReference>
<comment type="similarity">
    <text evidence="1">Belongs to the GST superfamily.</text>
</comment>
<dbReference type="PROSITE" id="PS50404">
    <property type="entry name" value="GST_NTER"/>
    <property type="match status" value="1"/>
</dbReference>
<keyword evidence="5" id="KW-1185">Reference proteome</keyword>
<dbReference type="PANTHER" id="PTHR44051">
    <property type="entry name" value="GLUTATHIONE S-TRANSFERASE-RELATED"/>
    <property type="match status" value="1"/>
</dbReference>
<dbReference type="RefSeq" id="WP_159794410.1">
    <property type="nucleotide sequence ID" value="NZ_WTYM01000038.1"/>
</dbReference>
<proteinExistence type="inferred from homology"/>
<dbReference type="Proteomes" id="UP000433652">
    <property type="component" value="Unassembled WGS sequence"/>
</dbReference>
<gene>
    <name evidence="4" type="ORF">GRI89_09185</name>
</gene>
<dbReference type="CDD" id="cd00570">
    <property type="entry name" value="GST_N_family"/>
    <property type="match status" value="1"/>
</dbReference>
<organism evidence="4 5">
    <name type="scientific">Croceibacterium salegens</name>
    <dbReference type="NCBI Taxonomy" id="1737568"/>
    <lineage>
        <taxon>Bacteria</taxon>
        <taxon>Pseudomonadati</taxon>
        <taxon>Pseudomonadota</taxon>
        <taxon>Alphaproteobacteria</taxon>
        <taxon>Sphingomonadales</taxon>
        <taxon>Erythrobacteraceae</taxon>
        <taxon>Croceibacterium</taxon>
    </lineage>
</organism>
<evidence type="ECO:0000313" key="4">
    <source>
        <dbReference type="EMBL" id="MXO59711.1"/>
    </source>
</evidence>
<dbReference type="GO" id="GO:0016740">
    <property type="term" value="F:transferase activity"/>
    <property type="evidence" value="ECO:0007669"/>
    <property type="project" value="UniProtKB-KW"/>
</dbReference>
<dbReference type="EMBL" id="WTYM01000038">
    <property type="protein sequence ID" value="MXO59711.1"/>
    <property type="molecule type" value="Genomic_DNA"/>
</dbReference>
<comment type="caution">
    <text evidence="4">The sequence shown here is derived from an EMBL/GenBank/DDBJ whole genome shotgun (WGS) entry which is preliminary data.</text>
</comment>
<evidence type="ECO:0000259" key="2">
    <source>
        <dbReference type="PROSITE" id="PS50404"/>
    </source>
</evidence>
<protein>
    <submittedName>
        <fullName evidence="4">Glutathione S-transferase family protein</fullName>
    </submittedName>
</protein>
<dbReference type="InterPro" id="IPR036249">
    <property type="entry name" value="Thioredoxin-like_sf"/>
</dbReference>
<dbReference type="InterPro" id="IPR004045">
    <property type="entry name" value="Glutathione_S-Trfase_N"/>
</dbReference>
<dbReference type="SUPFAM" id="SSF47616">
    <property type="entry name" value="GST C-terminal domain-like"/>
    <property type="match status" value="1"/>
</dbReference>
<evidence type="ECO:0000256" key="1">
    <source>
        <dbReference type="RuleBase" id="RU003494"/>
    </source>
</evidence>
<dbReference type="InterPro" id="IPR040079">
    <property type="entry name" value="Glutathione_S-Trfase"/>
</dbReference>